<dbReference type="InterPro" id="IPR025269">
    <property type="entry name" value="SAM-like_dom"/>
</dbReference>
<dbReference type="RefSeq" id="WP_345254757.1">
    <property type="nucleotide sequence ID" value="NZ_BAABGY010000006.1"/>
</dbReference>
<dbReference type="InterPro" id="IPR011010">
    <property type="entry name" value="DNA_brk_join_enz"/>
</dbReference>
<dbReference type="Gene3D" id="1.10.150.130">
    <property type="match status" value="1"/>
</dbReference>
<organism evidence="6 7">
    <name type="scientific">Flaviaesturariibacter amylovorans</name>
    <dbReference type="NCBI Taxonomy" id="1084520"/>
    <lineage>
        <taxon>Bacteria</taxon>
        <taxon>Pseudomonadati</taxon>
        <taxon>Bacteroidota</taxon>
        <taxon>Chitinophagia</taxon>
        <taxon>Chitinophagales</taxon>
        <taxon>Chitinophagaceae</taxon>
        <taxon>Flaviaestuariibacter</taxon>
    </lineage>
</organism>
<evidence type="ECO:0000256" key="2">
    <source>
        <dbReference type="ARBA" id="ARBA00023125"/>
    </source>
</evidence>
<proteinExistence type="inferred from homology"/>
<protein>
    <submittedName>
        <fullName evidence="6">Site-specific integrase</fullName>
    </submittedName>
</protein>
<dbReference type="Pfam" id="PF00589">
    <property type="entry name" value="Phage_integrase"/>
    <property type="match status" value="1"/>
</dbReference>
<dbReference type="InterPro" id="IPR002104">
    <property type="entry name" value="Integrase_catalytic"/>
</dbReference>
<dbReference type="InterPro" id="IPR050090">
    <property type="entry name" value="Tyrosine_recombinase_XerCD"/>
</dbReference>
<dbReference type="Proteomes" id="UP001501725">
    <property type="component" value="Unassembled WGS sequence"/>
</dbReference>
<reference evidence="7" key="1">
    <citation type="journal article" date="2019" name="Int. J. Syst. Evol. Microbiol.">
        <title>The Global Catalogue of Microorganisms (GCM) 10K type strain sequencing project: providing services to taxonomists for standard genome sequencing and annotation.</title>
        <authorList>
            <consortium name="The Broad Institute Genomics Platform"/>
            <consortium name="The Broad Institute Genome Sequencing Center for Infectious Disease"/>
            <person name="Wu L."/>
            <person name="Ma J."/>
        </authorList>
    </citation>
    <scope>NUCLEOTIDE SEQUENCE [LARGE SCALE GENOMIC DNA]</scope>
    <source>
        <strain evidence="7">JCM 17919</strain>
    </source>
</reference>
<evidence type="ECO:0000259" key="4">
    <source>
        <dbReference type="Pfam" id="PF00589"/>
    </source>
</evidence>
<accession>A0ABP8GL16</accession>
<feature type="domain" description="Phage integrase SAM-like" evidence="5">
    <location>
        <begin position="108"/>
        <end position="197"/>
    </location>
</feature>
<dbReference type="EMBL" id="BAABGY010000006">
    <property type="protein sequence ID" value="GAA4326330.1"/>
    <property type="molecule type" value="Genomic_DNA"/>
</dbReference>
<sequence length="416" mass="47608">MASVNLILDKRSTNKEGQNPIKLIVNYEGTQRRFSIREFSTPDAFKELSRSNKHHLKARWKELQAKVDKAEAIIEKLDFNFTWERFKANFNTEFDIVTKGTKIHLEALYQPMINEHEANGRFKSAAHYHNSITSLKKFAGDAVTLQDVKVEFLQRYKKHMLVQGRSISTVSTYLRPLKTVYLKAISDGLIGSGSYPFGKNGYKIGASRSAKSALNQDQIVALWNFKPRTEKQRQARSFWFFSHFCNGMAPVDIAHLKWTNIKNGHIVFYRRKTMHSNNTPEPIFIEINPHIQAIIDDYGSKDGPFIFPIIDPKATGKKQFTQAERWAKAVTKSLRWVSKELTPGVTINFYSARHTYANKMMINGVPVAHISAGLGHSDQKTTQNYLGTLPANIQKQYSRILTDFIEPDRKPILKAV</sequence>
<evidence type="ECO:0000256" key="3">
    <source>
        <dbReference type="ARBA" id="ARBA00023172"/>
    </source>
</evidence>
<dbReference type="InterPro" id="IPR010998">
    <property type="entry name" value="Integrase_recombinase_N"/>
</dbReference>
<evidence type="ECO:0000259" key="5">
    <source>
        <dbReference type="Pfam" id="PF13102"/>
    </source>
</evidence>
<feature type="domain" description="Tyr recombinase" evidence="4">
    <location>
        <begin position="215"/>
        <end position="386"/>
    </location>
</feature>
<keyword evidence="7" id="KW-1185">Reference proteome</keyword>
<dbReference type="PANTHER" id="PTHR30349:SF64">
    <property type="entry name" value="PROPHAGE INTEGRASE INTD-RELATED"/>
    <property type="match status" value="1"/>
</dbReference>
<dbReference type="PANTHER" id="PTHR30349">
    <property type="entry name" value="PHAGE INTEGRASE-RELATED"/>
    <property type="match status" value="1"/>
</dbReference>
<dbReference type="SUPFAM" id="SSF56349">
    <property type="entry name" value="DNA breaking-rejoining enzymes"/>
    <property type="match status" value="1"/>
</dbReference>
<keyword evidence="2" id="KW-0238">DNA-binding</keyword>
<dbReference type="Gene3D" id="1.10.443.10">
    <property type="entry name" value="Intergrase catalytic core"/>
    <property type="match status" value="1"/>
</dbReference>
<dbReference type="InterPro" id="IPR013762">
    <property type="entry name" value="Integrase-like_cat_sf"/>
</dbReference>
<name>A0ABP8GL16_9BACT</name>
<gene>
    <name evidence="6" type="ORF">GCM10023184_14930</name>
</gene>
<evidence type="ECO:0000313" key="7">
    <source>
        <dbReference type="Proteomes" id="UP001501725"/>
    </source>
</evidence>
<dbReference type="Pfam" id="PF13102">
    <property type="entry name" value="Phage_int_SAM_5"/>
    <property type="match status" value="1"/>
</dbReference>
<comment type="caution">
    <text evidence="6">The sequence shown here is derived from an EMBL/GenBank/DDBJ whole genome shotgun (WGS) entry which is preliminary data.</text>
</comment>
<keyword evidence="3" id="KW-0233">DNA recombination</keyword>
<evidence type="ECO:0000313" key="6">
    <source>
        <dbReference type="EMBL" id="GAA4326330.1"/>
    </source>
</evidence>
<evidence type="ECO:0000256" key="1">
    <source>
        <dbReference type="ARBA" id="ARBA00008857"/>
    </source>
</evidence>
<comment type="similarity">
    <text evidence="1">Belongs to the 'phage' integrase family.</text>
</comment>